<feature type="transmembrane region" description="Helical" evidence="12">
    <location>
        <begin position="111"/>
        <end position="131"/>
    </location>
</feature>
<gene>
    <name evidence="14" type="ORF">RQP53_16155</name>
</gene>
<evidence type="ECO:0000259" key="13">
    <source>
        <dbReference type="Pfam" id="PF07885"/>
    </source>
</evidence>
<evidence type="ECO:0000256" key="2">
    <source>
        <dbReference type="ARBA" id="ARBA00022448"/>
    </source>
</evidence>
<feature type="domain" description="Potassium channel" evidence="13">
    <location>
        <begin position="148"/>
        <end position="221"/>
    </location>
</feature>
<dbReference type="PANTHER" id="PTHR10027:SF10">
    <property type="entry name" value="SLOWPOKE 2, ISOFORM D"/>
    <property type="match status" value="1"/>
</dbReference>
<evidence type="ECO:0000256" key="1">
    <source>
        <dbReference type="ARBA" id="ARBA00004141"/>
    </source>
</evidence>
<evidence type="ECO:0000313" key="14">
    <source>
        <dbReference type="EMBL" id="MDT9000811.1"/>
    </source>
</evidence>
<organism evidence="14 15">
    <name type="scientific">Roseateles aquae</name>
    <dbReference type="NCBI Taxonomy" id="3077235"/>
    <lineage>
        <taxon>Bacteria</taxon>
        <taxon>Pseudomonadati</taxon>
        <taxon>Pseudomonadota</taxon>
        <taxon>Betaproteobacteria</taxon>
        <taxon>Burkholderiales</taxon>
        <taxon>Sphaerotilaceae</taxon>
        <taxon>Roseateles</taxon>
    </lineage>
</organism>
<evidence type="ECO:0000256" key="11">
    <source>
        <dbReference type="SAM" id="Coils"/>
    </source>
</evidence>
<keyword evidence="3" id="KW-0633">Potassium transport</keyword>
<reference evidence="14" key="1">
    <citation type="submission" date="2023-09" db="EMBL/GenBank/DDBJ databases">
        <title>Paucibacter sp. APW11 Genome sequencing and assembly.</title>
        <authorList>
            <person name="Kim I."/>
        </authorList>
    </citation>
    <scope>NUCLEOTIDE SEQUENCE</scope>
    <source>
        <strain evidence="14">APW11</strain>
    </source>
</reference>
<keyword evidence="4 12" id="KW-0812">Transmembrane</keyword>
<feature type="transmembrane region" description="Helical" evidence="12">
    <location>
        <begin position="143"/>
        <end position="163"/>
    </location>
</feature>
<evidence type="ECO:0000256" key="4">
    <source>
        <dbReference type="ARBA" id="ARBA00022692"/>
    </source>
</evidence>
<evidence type="ECO:0000313" key="15">
    <source>
        <dbReference type="Proteomes" id="UP001246372"/>
    </source>
</evidence>
<name>A0ABU3PFW3_9BURK</name>
<evidence type="ECO:0000256" key="3">
    <source>
        <dbReference type="ARBA" id="ARBA00022538"/>
    </source>
</evidence>
<keyword evidence="9 12" id="KW-0472">Membrane</keyword>
<evidence type="ECO:0000256" key="10">
    <source>
        <dbReference type="ARBA" id="ARBA00023303"/>
    </source>
</evidence>
<keyword evidence="8" id="KW-0406">Ion transport</keyword>
<dbReference type="RefSeq" id="WP_315651691.1">
    <property type="nucleotide sequence ID" value="NZ_JAVXZY010000006.1"/>
</dbReference>
<accession>A0ABU3PFW3</accession>
<evidence type="ECO:0000256" key="6">
    <source>
        <dbReference type="ARBA" id="ARBA00022958"/>
    </source>
</evidence>
<keyword evidence="11" id="KW-0175">Coiled coil</keyword>
<protein>
    <submittedName>
        <fullName evidence="14">Potassium channel family protein</fullName>
    </submittedName>
</protein>
<dbReference type="Proteomes" id="UP001246372">
    <property type="component" value="Unassembled WGS sequence"/>
</dbReference>
<feature type="transmembrane region" description="Helical" evidence="12">
    <location>
        <begin position="198"/>
        <end position="223"/>
    </location>
</feature>
<evidence type="ECO:0000256" key="12">
    <source>
        <dbReference type="SAM" id="Phobius"/>
    </source>
</evidence>
<keyword evidence="7 12" id="KW-1133">Transmembrane helix</keyword>
<dbReference type="PANTHER" id="PTHR10027">
    <property type="entry name" value="CALCIUM-ACTIVATED POTASSIUM CHANNEL ALPHA CHAIN"/>
    <property type="match status" value="1"/>
</dbReference>
<dbReference type="InterPro" id="IPR013099">
    <property type="entry name" value="K_chnl_dom"/>
</dbReference>
<evidence type="ECO:0000256" key="8">
    <source>
        <dbReference type="ARBA" id="ARBA00023065"/>
    </source>
</evidence>
<dbReference type="Gene3D" id="1.10.287.70">
    <property type="match status" value="1"/>
</dbReference>
<feature type="coiled-coil region" evidence="11">
    <location>
        <begin position="235"/>
        <end position="262"/>
    </location>
</feature>
<keyword evidence="5" id="KW-0631">Potassium channel</keyword>
<comment type="subcellular location">
    <subcellularLocation>
        <location evidence="1">Membrane</location>
        <topology evidence="1">Multi-pass membrane protein</topology>
    </subcellularLocation>
</comment>
<dbReference type="EMBL" id="JAVXZY010000006">
    <property type="protein sequence ID" value="MDT9000811.1"/>
    <property type="molecule type" value="Genomic_DNA"/>
</dbReference>
<evidence type="ECO:0000256" key="9">
    <source>
        <dbReference type="ARBA" id="ARBA00023136"/>
    </source>
</evidence>
<evidence type="ECO:0000256" key="5">
    <source>
        <dbReference type="ARBA" id="ARBA00022826"/>
    </source>
</evidence>
<dbReference type="InterPro" id="IPR047871">
    <property type="entry name" value="K_chnl_Slo-like"/>
</dbReference>
<feature type="transmembrane region" description="Helical" evidence="12">
    <location>
        <begin position="28"/>
        <end position="46"/>
    </location>
</feature>
<keyword evidence="6" id="KW-0630">Potassium</keyword>
<dbReference type="GO" id="GO:0034220">
    <property type="term" value="P:monoatomic ion transmembrane transport"/>
    <property type="evidence" value="ECO:0007669"/>
    <property type="project" value="UniProtKB-KW"/>
</dbReference>
<dbReference type="Pfam" id="PF07885">
    <property type="entry name" value="Ion_trans_2"/>
    <property type="match status" value="1"/>
</dbReference>
<sequence>MPHRLTTRTWGLARPTVLNAAATRAERWWRWPVLCALLATIPAFYIELLENLPTPLAIAIYLFAAAMVATSLWRVSRHLSHPRQYLRSNGLDLMLIAGLLMAAALPPSLESGVALAARLMISLLTLVRMVWAVKSWLTRGGLAYLLLLALMVLAFCGVGFWALEPRAHSLGDGLWLAFTTAATVGYGDIVPTTAASKIFAVFVVLLGYAVLSLVTAAIAAMWVETTERRVEHEILHDLHAQLSALHEELRQMRAEQSQASTDATRPRP</sequence>
<evidence type="ECO:0000256" key="7">
    <source>
        <dbReference type="ARBA" id="ARBA00022989"/>
    </source>
</evidence>
<keyword evidence="10 14" id="KW-0407">Ion channel</keyword>
<feature type="transmembrane region" description="Helical" evidence="12">
    <location>
        <begin position="85"/>
        <end position="105"/>
    </location>
</feature>
<keyword evidence="15" id="KW-1185">Reference proteome</keyword>
<proteinExistence type="predicted"/>
<dbReference type="SUPFAM" id="SSF81324">
    <property type="entry name" value="Voltage-gated potassium channels"/>
    <property type="match status" value="1"/>
</dbReference>
<comment type="caution">
    <text evidence="14">The sequence shown here is derived from an EMBL/GenBank/DDBJ whole genome shotgun (WGS) entry which is preliminary data.</text>
</comment>
<keyword evidence="2" id="KW-0813">Transport</keyword>
<feature type="transmembrane region" description="Helical" evidence="12">
    <location>
        <begin position="52"/>
        <end position="73"/>
    </location>
</feature>